<comment type="caution">
    <text evidence="1">The sequence shown here is derived from an EMBL/GenBank/DDBJ whole genome shotgun (WGS) entry which is preliminary data.</text>
</comment>
<reference evidence="1" key="1">
    <citation type="submission" date="2023-11" db="EMBL/GenBank/DDBJ databases">
        <authorList>
            <person name="Poullet M."/>
        </authorList>
    </citation>
    <scope>NUCLEOTIDE SEQUENCE</scope>
    <source>
        <strain evidence="1">E1834</strain>
    </source>
</reference>
<dbReference type="EMBL" id="CAVMJV010000003">
    <property type="protein sequence ID" value="CAK5019882.1"/>
    <property type="molecule type" value="Genomic_DNA"/>
</dbReference>
<sequence length="496" mass="57379">MSLTYRNQLSQLCSVTKEILLPSPFSALIEDYNNFKTQSPESTQALIDEIDLTTQEITKILNDFKMAHDSWQNLRISMTENERANDSQILEKFLQETDYIKVMYDLKRYARKLRNSRNELENKLPKIKPQFDHSHLLPELPPLNPSQNRPFNENTQDSLKPVYTNSSDKSYRNRTSSNFYLYSNPSITKHSDEKLVNNPIPSVKSYTKEMNKFNPLAIPPGFSPLEEINVENDPNDLNNQMNEKIVLNKRLTNEIINKRPISPPPGFTHIDDVCIIKNICNEFTPLQETLNEDNEVKAYNYSKEMPLVLINNPIPDLSPEDPLLSLEDLQQSTPTFTFNSSSETTNNYSAETTIKSSKEILKVKKIINNNSNCVERLLKMSRKKASLKKSRKPQKNLSNPLPIPERSFREFKMAPQNEIIHYTPSSIVAHFNEINPIFTSQVQIRLPKYHQKIFYSLGSPLSVMIELANIKCKPLSHLFHLYKSFVLLLISYIIYC</sequence>
<dbReference type="Proteomes" id="UP001497535">
    <property type="component" value="Unassembled WGS sequence"/>
</dbReference>
<keyword evidence="2" id="KW-1185">Reference proteome</keyword>
<name>A0ACB0XW40_MELEN</name>
<evidence type="ECO:0000313" key="2">
    <source>
        <dbReference type="Proteomes" id="UP001497535"/>
    </source>
</evidence>
<gene>
    <name evidence="1" type="ORF">MENTE1834_LOCUS4270</name>
</gene>
<evidence type="ECO:0000313" key="1">
    <source>
        <dbReference type="EMBL" id="CAK5019882.1"/>
    </source>
</evidence>
<protein>
    <submittedName>
        <fullName evidence="1">Uncharacterized protein</fullName>
    </submittedName>
</protein>
<accession>A0ACB0XW40</accession>
<organism evidence="1 2">
    <name type="scientific">Meloidogyne enterolobii</name>
    <name type="common">Root-knot nematode worm</name>
    <name type="synonym">Meloidogyne mayaguensis</name>
    <dbReference type="NCBI Taxonomy" id="390850"/>
    <lineage>
        <taxon>Eukaryota</taxon>
        <taxon>Metazoa</taxon>
        <taxon>Ecdysozoa</taxon>
        <taxon>Nematoda</taxon>
        <taxon>Chromadorea</taxon>
        <taxon>Rhabditida</taxon>
        <taxon>Tylenchina</taxon>
        <taxon>Tylenchomorpha</taxon>
        <taxon>Tylenchoidea</taxon>
        <taxon>Meloidogynidae</taxon>
        <taxon>Meloidogyninae</taxon>
        <taxon>Meloidogyne</taxon>
    </lineage>
</organism>
<proteinExistence type="predicted"/>